<evidence type="ECO:0000256" key="1">
    <source>
        <dbReference type="SAM" id="SignalP"/>
    </source>
</evidence>
<feature type="chain" id="PRO_5005600076" description="Lipoprotein" evidence="1">
    <location>
        <begin position="23"/>
        <end position="138"/>
    </location>
</feature>
<sequence length="138" mass="15180">MRALLLLVAVCLQGCAGFGIFATQTAKDTEHPIGQSKSAVLEKGHQYWGDNGYEKIPPTFETIKGLETVKYTRPKEWCGALVVVVPLMLPVCTEEDVYYFKDEKLVSHTQQRVTFNGVLCSIFPACSGGSDCTLCIVE</sequence>
<evidence type="ECO:0008006" key="4">
    <source>
        <dbReference type="Google" id="ProtNLM"/>
    </source>
</evidence>
<name>A0A0M0HNR0_VIBNE</name>
<dbReference type="EMBL" id="LHPJ01000007">
    <property type="protein sequence ID" value="KOO03699.1"/>
    <property type="molecule type" value="Genomic_DNA"/>
</dbReference>
<comment type="caution">
    <text evidence="2">The sequence shown here is derived from an EMBL/GenBank/DDBJ whole genome shotgun (WGS) entry which is preliminary data.</text>
</comment>
<dbReference type="STRING" id="693.AKJ17_10190"/>
<dbReference type="RefSeq" id="WP_053395689.1">
    <property type="nucleotide sequence ID" value="NZ_LHPJ01000007.1"/>
</dbReference>
<protein>
    <recommendedName>
        <fullName evidence="4">Lipoprotein</fullName>
    </recommendedName>
</protein>
<accession>A0A0M0HNR0</accession>
<evidence type="ECO:0000313" key="2">
    <source>
        <dbReference type="EMBL" id="KOO03699.1"/>
    </source>
</evidence>
<keyword evidence="1" id="KW-0732">Signal</keyword>
<dbReference type="Proteomes" id="UP000037515">
    <property type="component" value="Unassembled WGS sequence"/>
</dbReference>
<dbReference type="AlphaFoldDB" id="A0A0M0HNR0"/>
<evidence type="ECO:0000313" key="3">
    <source>
        <dbReference type="Proteomes" id="UP000037515"/>
    </source>
</evidence>
<keyword evidence="3" id="KW-1185">Reference proteome</keyword>
<reference evidence="3" key="1">
    <citation type="submission" date="2015-08" db="EMBL/GenBank/DDBJ databases">
        <title>Vibrio galatheae sp. nov., a novel member of the Vibrionaceae family isolated from the Solomon Islands.</title>
        <authorList>
            <person name="Giubergia S."/>
            <person name="Machado H."/>
            <person name="Mateiu R.V."/>
            <person name="Gram L."/>
        </authorList>
    </citation>
    <scope>NUCLEOTIDE SEQUENCE [LARGE SCALE GENOMIC DNA]</scope>
    <source>
        <strain evidence="3">DSM 19584</strain>
    </source>
</reference>
<feature type="signal peptide" evidence="1">
    <location>
        <begin position="1"/>
        <end position="22"/>
    </location>
</feature>
<organism evidence="2 3">
    <name type="scientific">Vibrio nereis</name>
    <dbReference type="NCBI Taxonomy" id="693"/>
    <lineage>
        <taxon>Bacteria</taxon>
        <taxon>Pseudomonadati</taxon>
        <taxon>Pseudomonadota</taxon>
        <taxon>Gammaproteobacteria</taxon>
        <taxon>Vibrionales</taxon>
        <taxon>Vibrionaceae</taxon>
        <taxon>Vibrio</taxon>
    </lineage>
</organism>
<dbReference type="PATRIC" id="fig|693.5.peg.2085"/>
<gene>
    <name evidence="2" type="ORF">AKJ17_10190</name>
</gene>
<proteinExistence type="predicted"/>